<evidence type="ECO:0000313" key="10">
    <source>
        <dbReference type="Proteomes" id="UP000252107"/>
    </source>
</evidence>
<evidence type="ECO:0000259" key="8">
    <source>
        <dbReference type="Pfam" id="PF02777"/>
    </source>
</evidence>
<evidence type="ECO:0000259" key="7">
    <source>
        <dbReference type="Pfam" id="PF00081"/>
    </source>
</evidence>
<feature type="domain" description="Manganese/iron superoxide dismutase C-terminal" evidence="8">
    <location>
        <begin position="158"/>
        <end position="259"/>
    </location>
</feature>
<accession>A0A367QYP4</accession>
<dbReference type="InterPro" id="IPR001189">
    <property type="entry name" value="Mn/Fe_SOD"/>
</dbReference>
<dbReference type="InterPro" id="IPR019833">
    <property type="entry name" value="Mn/Fe_SOD_BS"/>
</dbReference>
<dbReference type="Proteomes" id="UP000252107">
    <property type="component" value="Unassembled WGS sequence"/>
</dbReference>
<feature type="compositionally biased region" description="Low complexity" evidence="6">
    <location>
        <begin position="37"/>
        <end position="51"/>
    </location>
</feature>
<comment type="caution">
    <text evidence="9">The sequence shown here is derived from an EMBL/GenBank/DDBJ whole genome shotgun (WGS) entry which is preliminary data.</text>
</comment>
<evidence type="ECO:0000256" key="1">
    <source>
        <dbReference type="ARBA" id="ARBA00008714"/>
    </source>
</evidence>
<dbReference type="PANTHER" id="PTHR43595:SF2">
    <property type="entry name" value="SMALL RIBOSOMAL SUBUNIT PROTEIN MS42"/>
    <property type="match status" value="1"/>
</dbReference>
<dbReference type="GO" id="GO:0004784">
    <property type="term" value="F:superoxide dismutase activity"/>
    <property type="evidence" value="ECO:0007669"/>
    <property type="project" value="UniProtKB-EC"/>
</dbReference>
<dbReference type="PROSITE" id="PS00088">
    <property type="entry name" value="SOD_MN"/>
    <property type="match status" value="1"/>
</dbReference>
<dbReference type="InterPro" id="IPR019832">
    <property type="entry name" value="Mn/Fe_SOD_C"/>
</dbReference>
<dbReference type="SUPFAM" id="SSF46609">
    <property type="entry name" value="Fe,Mn superoxide dismutase (SOD), N-terminal domain"/>
    <property type="match status" value="1"/>
</dbReference>
<dbReference type="Pfam" id="PF02777">
    <property type="entry name" value="Sod_Fe_C"/>
    <property type="match status" value="1"/>
</dbReference>
<feature type="domain" description="Manganese/iron superoxide dismutase N-terminal" evidence="7">
    <location>
        <begin position="65"/>
        <end position="151"/>
    </location>
</feature>
<protein>
    <recommendedName>
        <fullName evidence="3">superoxide dismutase</fullName>
        <ecNumber evidence="3">1.15.1.1</ecNumber>
    </recommendedName>
</protein>
<keyword evidence="5" id="KW-0560">Oxidoreductase</keyword>
<evidence type="ECO:0000256" key="2">
    <source>
        <dbReference type="ARBA" id="ARBA00011738"/>
    </source>
</evidence>
<dbReference type="AlphaFoldDB" id="A0A367QYP4"/>
<dbReference type="Gene3D" id="3.55.40.20">
    <property type="entry name" value="Iron/manganese superoxide dismutase, C-terminal domain"/>
    <property type="match status" value="1"/>
</dbReference>
<dbReference type="EMBL" id="LXQD01000298">
    <property type="protein sequence ID" value="RCJ28434.1"/>
    <property type="molecule type" value="Genomic_DNA"/>
</dbReference>
<dbReference type="EC" id="1.15.1.1" evidence="3"/>
<name>A0A367QYP4_9NOSO</name>
<evidence type="ECO:0000313" key="9">
    <source>
        <dbReference type="EMBL" id="RCJ28434.1"/>
    </source>
</evidence>
<dbReference type="InterPro" id="IPR036324">
    <property type="entry name" value="Mn/Fe_SOD_N_sf"/>
</dbReference>
<dbReference type="Gene3D" id="1.10.287.990">
    <property type="entry name" value="Fe,Mn superoxide dismutase (SOD) domain"/>
    <property type="match status" value="1"/>
</dbReference>
<keyword evidence="4" id="KW-0479">Metal-binding</keyword>
<evidence type="ECO:0000256" key="4">
    <source>
        <dbReference type="ARBA" id="ARBA00022723"/>
    </source>
</evidence>
<sequence>MIRFVHKISAFLLTVIMVGMLLIACESSLPQADSQSPTANPNPTPITALPPVASPDGELSAYPAKLPPLPYDYGALEKAIDAETMKLHHDAHHASYVNNLNDALKRYPDLQKNSVEALLKDLNKVPEDIRTKVRNNGGGHLNHTIFWQIMSPQGGGEPTGAIAQEINQTFGSFDAFKKQFNVAGGDRFGSGWVWLVRNPQGKLQIVSTANQDNPITEGLYPILGNDVWEHAYYLRYRNRRPEYLNNWWNVVNWSEINRRNQISSTK</sequence>
<evidence type="ECO:0000256" key="3">
    <source>
        <dbReference type="ARBA" id="ARBA00012682"/>
    </source>
</evidence>
<comment type="similarity">
    <text evidence="1">Belongs to the iron/manganese superoxide dismutase family.</text>
</comment>
<dbReference type="FunFam" id="3.55.40.20:FF:000001">
    <property type="entry name" value="Superoxide dismutase"/>
    <property type="match status" value="1"/>
</dbReference>
<evidence type="ECO:0000256" key="5">
    <source>
        <dbReference type="ARBA" id="ARBA00023002"/>
    </source>
</evidence>
<proteinExistence type="inferred from homology"/>
<gene>
    <name evidence="9" type="ORF">A6770_23500</name>
</gene>
<dbReference type="Pfam" id="PF00081">
    <property type="entry name" value="Sod_Fe_N"/>
    <property type="match status" value="1"/>
</dbReference>
<dbReference type="InterPro" id="IPR019831">
    <property type="entry name" value="Mn/Fe_SOD_N"/>
</dbReference>
<dbReference type="PANTHER" id="PTHR43595">
    <property type="entry name" value="37S RIBOSOMAL PROTEIN S26, MITOCHONDRIAL"/>
    <property type="match status" value="1"/>
</dbReference>
<evidence type="ECO:0000256" key="6">
    <source>
        <dbReference type="SAM" id="MobiDB-lite"/>
    </source>
</evidence>
<reference evidence="9" key="1">
    <citation type="submission" date="2016-04" db="EMBL/GenBank/DDBJ databases">
        <authorList>
            <person name="Tabuchi Yagui T.R."/>
        </authorList>
    </citation>
    <scope>NUCLEOTIDE SEQUENCE [LARGE SCALE GENOMIC DNA]</scope>
    <source>
        <strain evidence="9">NIES-26</strain>
    </source>
</reference>
<dbReference type="InterPro" id="IPR036314">
    <property type="entry name" value="SOD_C_sf"/>
</dbReference>
<dbReference type="PROSITE" id="PS51257">
    <property type="entry name" value="PROKAR_LIPOPROTEIN"/>
    <property type="match status" value="1"/>
</dbReference>
<feature type="region of interest" description="Disordered" evidence="6">
    <location>
        <begin position="31"/>
        <end position="53"/>
    </location>
</feature>
<keyword evidence="10" id="KW-1185">Reference proteome</keyword>
<organism evidence="9 10">
    <name type="scientific">Nostoc minutum NIES-26</name>
    <dbReference type="NCBI Taxonomy" id="1844469"/>
    <lineage>
        <taxon>Bacteria</taxon>
        <taxon>Bacillati</taxon>
        <taxon>Cyanobacteriota</taxon>
        <taxon>Cyanophyceae</taxon>
        <taxon>Nostocales</taxon>
        <taxon>Nostocaceae</taxon>
        <taxon>Nostoc</taxon>
    </lineage>
</organism>
<comment type="subunit">
    <text evidence="2">Homodimer.</text>
</comment>
<dbReference type="PRINTS" id="PR01703">
    <property type="entry name" value="MNSODISMTASE"/>
</dbReference>
<dbReference type="SUPFAM" id="SSF54719">
    <property type="entry name" value="Fe,Mn superoxide dismutase (SOD), C-terminal domain"/>
    <property type="match status" value="1"/>
</dbReference>
<dbReference type="FunFam" id="1.10.287.990:FF:000001">
    <property type="entry name" value="Superoxide dismutase"/>
    <property type="match status" value="1"/>
</dbReference>
<dbReference type="GO" id="GO:0005737">
    <property type="term" value="C:cytoplasm"/>
    <property type="evidence" value="ECO:0007669"/>
    <property type="project" value="TreeGrafter"/>
</dbReference>
<dbReference type="GO" id="GO:0046872">
    <property type="term" value="F:metal ion binding"/>
    <property type="evidence" value="ECO:0007669"/>
    <property type="project" value="UniProtKB-KW"/>
</dbReference>